<dbReference type="AlphaFoldDB" id="A0A1B6HAP7"/>
<feature type="transmembrane region" description="Helical" evidence="1">
    <location>
        <begin position="20"/>
        <end position="43"/>
    </location>
</feature>
<gene>
    <name evidence="2" type="ORF">g.7201</name>
</gene>
<accession>A0A1B6HAP7</accession>
<keyword evidence="1" id="KW-0812">Transmembrane</keyword>
<proteinExistence type="predicted"/>
<keyword evidence="1" id="KW-1133">Transmembrane helix</keyword>
<feature type="non-terminal residue" evidence="2">
    <location>
        <position position="1"/>
    </location>
</feature>
<name>A0A1B6HAP7_9HEMI</name>
<dbReference type="EMBL" id="GECU01035925">
    <property type="protein sequence ID" value="JAS71781.1"/>
    <property type="molecule type" value="Transcribed_RNA"/>
</dbReference>
<reference evidence="2" key="1">
    <citation type="submission" date="2015-11" db="EMBL/GenBank/DDBJ databases">
        <title>De novo transcriptome assembly of four potential Pierce s Disease insect vectors from Arizona vineyards.</title>
        <authorList>
            <person name="Tassone E.E."/>
        </authorList>
    </citation>
    <scope>NUCLEOTIDE SEQUENCE</scope>
</reference>
<evidence type="ECO:0000313" key="2">
    <source>
        <dbReference type="EMBL" id="JAS71781.1"/>
    </source>
</evidence>
<keyword evidence="1" id="KW-0472">Membrane</keyword>
<protein>
    <submittedName>
        <fullName evidence="2">Uncharacterized protein</fullName>
    </submittedName>
</protein>
<evidence type="ECO:0000256" key="1">
    <source>
        <dbReference type="SAM" id="Phobius"/>
    </source>
</evidence>
<sequence>LCHHSLLYHLEISWSQIVQGIAPIVHTMLVSSLLLLIIGTAVSNGEKTEQRMMAEKSVNEAQKRDSTYSDYMIFPDDRQFGGYRTDEWLYPPRSYYVKWINSERTNDWNDWNDWQRVVFPRDKQQAQQ</sequence>
<organism evidence="2">
    <name type="scientific">Homalodisca liturata</name>
    <dbReference type="NCBI Taxonomy" id="320908"/>
    <lineage>
        <taxon>Eukaryota</taxon>
        <taxon>Metazoa</taxon>
        <taxon>Ecdysozoa</taxon>
        <taxon>Arthropoda</taxon>
        <taxon>Hexapoda</taxon>
        <taxon>Insecta</taxon>
        <taxon>Pterygota</taxon>
        <taxon>Neoptera</taxon>
        <taxon>Paraneoptera</taxon>
        <taxon>Hemiptera</taxon>
        <taxon>Auchenorrhyncha</taxon>
        <taxon>Membracoidea</taxon>
        <taxon>Cicadellidae</taxon>
        <taxon>Cicadellinae</taxon>
        <taxon>Proconiini</taxon>
        <taxon>Homalodisca</taxon>
    </lineage>
</organism>